<organism evidence="1 2">
    <name type="scientific">Henosepilachna vigintioctopunctata</name>
    <dbReference type="NCBI Taxonomy" id="420089"/>
    <lineage>
        <taxon>Eukaryota</taxon>
        <taxon>Metazoa</taxon>
        <taxon>Ecdysozoa</taxon>
        <taxon>Arthropoda</taxon>
        <taxon>Hexapoda</taxon>
        <taxon>Insecta</taxon>
        <taxon>Pterygota</taxon>
        <taxon>Neoptera</taxon>
        <taxon>Endopterygota</taxon>
        <taxon>Coleoptera</taxon>
        <taxon>Polyphaga</taxon>
        <taxon>Cucujiformia</taxon>
        <taxon>Coccinelloidea</taxon>
        <taxon>Coccinellidae</taxon>
        <taxon>Epilachninae</taxon>
        <taxon>Epilachnini</taxon>
        <taxon>Henosepilachna</taxon>
    </lineage>
</organism>
<dbReference type="EMBL" id="JARQZJ010000125">
    <property type="protein sequence ID" value="KAK9890521.1"/>
    <property type="molecule type" value="Genomic_DNA"/>
</dbReference>
<evidence type="ECO:0000313" key="1">
    <source>
        <dbReference type="EMBL" id="KAK9890521.1"/>
    </source>
</evidence>
<dbReference type="InterPro" id="IPR008914">
    <property type="entry name" value="PEBP"/>
</dbReference>
<sequence>MDNDNIVPDVVDNLPSAVLNVKYPNGKQVNFGKELTPTEVKDEPTITWQTEPNKYYLLVMTDPDPAPEIKEVKHWLIGNIKGNDLSTGEIFAEYLGSGPQKELDCIDTYFLFMSNQIK</sequence>
<dbReference type="CDD" id="cd00866">
    <property type="entry name" value="PEBP_euk"/>
    <property type="match status" value="1"/>
</dbReference>
<dbReference type="Gene3D" id="3.90.280.10">
    <property type="entry name" value="PEBP-like"/>
    <property type="match status" value="1"/>
</dbReference>
<reference evidence="1 2" key="1">
    <citation type="submission" date="2023-03" db="EMBL/GenBank/DDBJ databases">
        <title>Genome insight into feeding habits of ladybird beetles.</title>
        <authorList>
            <person name="Li H.-S."/>
            <person name="Huang Y.-H."/>
            <person name="Pang H."/>
        </authorList>
    </citation>
    <scope>NUCLEOTIDE SEQUENCE [LARGE SCALE GENOMIC DNA]</scope>
    <source>
        <strain evidence="1">SYSU_2023b</strain>
        <tissue evidence="1">Whole body</tissue>
    </source>
</reference>
<dbReference type="AlphaFoldDB" id="A0AAW1VDP1"/>
<dbReference type="Pfam" id="PF01161">
    <property type="entry name" value="PBP"/>
    <property type="match status" value="1"/>
</dbReference>
<dbReference type="PANTHER" id="PTHR11362:SF152">
    <property type="entry name" value="ODORANT-BINDING PROTEIN A5-LIKE PROTEIN"/>
    <property type="match status" value="1"/>
</dbReference>
<dbReference type="InterPro" id="IPR035810">
    <property type="entry name" value="PEBP_euk"/>
</dbReference>
<name>A0AAW1VDP1_9CUCU</name>
<comment type="caution">
    <text evidence="1">The sequence shown here is derived from an EMBL/GenBank/DDBJ whole genome shotgun (WGS) entry which is preliminary data.</text>
</comment>
<evidence type="ECO:0000313" key="2">
    <source>
        <dbReference type="Proteomes" id="UP001431783"/>
    </source>
</evidence>
<keyword evidence="2" id="KW-1185">Reference proteome</keyword>
<dbReference type="SUPFAM" id="SSF49777">
    <property type="entry name" value="PEBP-like"/>
    <property type="match status" value="1"/>
</dbReference>
<dbReference type="InterPro" id="IPR036610">
    <property type="entry name" value="PEBP-like_sf"/>
</dbReference>
<accession>A0AAW1VDP1</accession>
<dbReference type="Proteomes" id="UP001431783">
    <property type="component" value="Unassembled WGS sequence"/>
</dbReference>
<protein>
    <recommendedName>
        <fullName evidence="3">Phosphatidylethanolamine-binding protein</fullName>
    </recommendedName>
</protein>
<proteinExistence type="predicted"/>
<dbReference type="PANTHER" id="PTHR11362">
    <property type="entry name" value="PHOSPHATIDYLETHANOLAMINE-BINDING PROTEIN"/>
    <property type="match status" value="1"/>
</dbReference>
<gene>
    <name evidence="1" type="ORF">WA026_010597</name>
</gene>
<evidence type="ECO:0008006" key="3">
    <source>
        <dbReference type="Google" id="ProtNLM"/>
    </source>
</evidence>